<name>A0ABQ7CGD8_BRACR</name>
<gene>
    <name evidence="1" type="ORF">DY000_02004475</name>
</gene>
<sequence>MLVPGGPDPITKGFDIFRPFTVTLRSGSDSVAVEEEVILSPTLINGRKLRLEECSKSGYKVVLAPKRFKAKLMDAIEEQI</sequence>
<keyword evidence="2" id="KW-1185">Reference proteome</keyword>
<protein>
    <submittedName>
        <fullName evidence="1">Uncharacterized protein</fullName>
    </submittedName>
</protein>
<proteinExistence type="predicted"/>
<evidence type="ECO:0000313" key="1">
    <source>
        <dbReference type="EMBL" id="KAF3550679.1"/>
    </source>
</evidence>
<comment type="caution">
    <text evidence="1">The sequence shown here is derived from an EMBL/GenBank/DDBJ whole genome shotgun (WGS) entry which is preliminary data.</text>
</comment>
<evidence type="ECO:0000313" key="2">
    <source>
        <dbReference type="Proteomes" id="UP000266723"/>
    </source>
</evidence>
<reference evidence="1 2" key="1">
    <citation type="journal article" date="2020" name="BMC Genomics">
        <title>Intraspecific diversification of the crop wild relative Brassica cretica Lam. using demographic model selection.</title>
        <authorList>
            <person name="Kioukis A."/>
            <person name="Michalopoulou V.A."/>
            <person name="Briers L."/>
            <person name="Pirintsos S."/>
            <person name="Studholme D.J."/>
            <person name="Pavlidis P."/>
            <person name="Sarris P.F."/>
        </authorList>
    </citation>
    <scope>NUCLEOTIDE SEQUENCE [LARGE SCALE GENOMIC DNA]</scope>
    <source>
        <strain evidence="2">cv. PFS-1207/04</strain>
    </source>
</reference>
<dbReference type="Proteomes" id="UP000266723">
    <property type="component" value="Unassembled WGS sequence"/>
</dbReference>
<dbReference type="EMBL" id="QGKV02000832">
    <property type="protein sequence ID" value="KAF3550679.1"/>
    <property type="molecule type" value="Genomic_DNA"/>
</dbReference>
<organism evidence="1 2">
    <name type="scientific">Brassica cretica</name>
    <name type="common">Mustard</name>
    <dbReference type="NCBI Taxonomy" id="69181"/>
    <lineage>
        <taxon>Eukaryota</taxon>
        <taxon>Viridiplantae</taxon>
        <taxon>Streptophyta</taxon>
        <taxon>Embryophyta</taxon>
        <taxon>Tracheophyta</taxon>
        <taxon>Spermatophyta</taxon>
        <taxon>Magnoliopsida</taxon>
        <taxon>eudicotyledons</taxon>
        <taxon>Gunneridae</taxon>
        <taxon>Pentapetalae</taxon>
        <taxon>rosids</taxon>
        <taxon>malvids</taxon>
        <taxon>Brassicales</taxon>
        <taxon>Brassicaceae</taxon>
        <taxon>Brassiceae</taxon>
        <taxon>Brassica</taxon>
    </lineage>
</organism>
<accession>A0ABQ7CGD8</accession>